<reference evidence="3" key="2">
    <citation type="submission" date="2015-01" db="EMBL/GenBank/DDBJ databases">
        <title>Complete genome sequence of Methylobacterium aquaticum strain 22A.</title>
        <authorList>
            <person name="Tani A."/>
            <person name="Ogura Y."/>
            <person name="Hayashi T."/>
        </authorList>
    </citation>
    <scope>NUCLEOTIDE SEQUENCE [LARGE SCALE GENOMIC DNA]</scope>
    <source>
        <strain evidence="3">MA-22A</strain>
    </source>
</reference>
<dbReference type="Proteomes" id="UP000061432">
    <property type="component" value="Chromosome"/>
</dbReference>
<dbReference type="InterPro" id="IPR015927">
    <property type="entry name" value="Peptidase_S24_S26A/B/C"/>
</dbReference>
<sequence length="259" mass="28451">MDTPGKRLREARKRAGFRSASAAAEAIGVPIATYNSHERAGDPGARAYKPEHARQYARRFGVTPEWLLLGTDQAGGLGGGDGAEQVVSGHPGTRRPGLTEIVHRGVEITPGGIVEAGAFRSVDEYNDDPPPPMLGLPDREFPNLKQYYYEVSGDSMNALKKRPILSGDIVVGIDYEAFQGRLPLRDGMIVVVEQTLNGGLLRELSIKQLEIYEDRYELHPRSTNAAHKPIIIKHNIEADDGRTVRILAVARRIINELDL</sequence>
<organism evidence="2 3">
    <name type="scientific">Methylobacterium aquaticum</name>
    <dbReference type="NCBI Taxonomy" id="270351"/>
    <lineage>
        <taxon>Bacteria</taxon>
        <taxon>Pseudomonadati</taxon>
        <taxon>Pseudomonadota</taxon>
        <taxon>Alphaproteobacteria</taxon>
        <taxon>Hyphomicrobiales</taxon>
        <taxon>Methylobacteriaceae</taxon>
        <taxon>Methylobacterium</taxon>
    </lineage>
</organism>
<accession>A0A0C6F7Q8</accession>
<dbReference type="KEGG" id="maqu:Maq22A_c04810"/>
<dbReference type="SUPFAM" id="SSF51306">
    <property type="entry name" value="LexA/Signal peptidase"/>
    <property type="match status" value="1"/>
</dbReference>
<dbReference type="InterPro" id="IPR010982">
    <property type="entry name" value="Lambda_DNA-bd_dom_sf"/>
</dbReference>
<dbReference type="AlphaFoldDB" id="A0A0C6F7Q8"/>
<feature type="domain" description="HTH cro/C1-type" evidence="1">
    <location>
        <begin position="8"/>
        <end position="67"/>
    </location>
</feature>
<dbReference type="PROSITE" id="PS50943">
    <property type="entry name" value="HTH_CROC1"/>
    <property type="match status" value="1"/>
</dbReference>
<dbReference type="Gene3D" id="2.10.109.10">
    <property type="entry name" value="Umud Fragment, subunit A"/>
    <property type="match status" value="1"/>
</dbReference>
<dbReference type="EMBL" id="AP014704">
    <property type="protein sequence ID" value="BAQ44368.1"/>
    <property type="molecule type" value="Genomic_DNA"/>
</dbReference>
<evidence type="ECO:0000313" key="2">
    <source>
        <dbReference type="EMBL" id="BAQ44368.1"/>
    </source>
</evidence>
<dbReference type="InterPro" id="IPR039418">
    <property type="entry name" value="LexA-like"/>
</dbReference>
<dbReference type="SMART" id="SM00530">
    <property type="entry name" value="HTH_XRE"/>
    <property type="match status" value="1"/>
</dbReference>
<reference evidence="2 3" key="1">
    <citation type="journal article" date="2015" name="Genome Announc.">
        <title>Complete Genome Sequence of Methylobacterium aquaticum Strain 22A, Isolated from Racomitrium japonicum Moss.</title>
        <authorList>
            <person name="Tani A."/>
            <person name="Ogura Y."/>
            <person name="Hayashi T."/>
            <person name="Kimbara K."/>
        </authorList>
    </citation>
    <scope>NUCLEOTIDE SEQUENCE [LARGE SCALE GENOMIC DNA]</scope>
    <source>
        <strain evidence="2 3">MA-22A</strain>
    </source>
</reference>
<dbReference type="STRING" id="270351.Maq22A_c04810"/>
<evidence type="ECO:0000313" key="3">
    <source>
        <dbReference type="Proteomes" id="UP000061432"/>
    </source>
</evidence>
<protein>
    <recommendedName>
        <fullName evidence="1">HTH cro/C1-type domain-containing protein</fullName>
    </recommendedName>
</protein>
<dbReference type="PATRIC" id="fig|270351.10.peg.927"/>
<name>A0A0C6F7Q8_9HYPH</name>
<dbReference type="InterPro" id="IPR001387">
    <property type="entry name" value="Cro/C1-type_HTH"/>
</dbReference>
<dbReference type="InterPro" id="IPR036286">
    <property type="entry name" value="LexA/Signal_pep-like_sf"/>
</dbReference>
<dbReference type="Pfam" id="PF00717">
    <property type="entry name" value="Peptidase_S24"/>
    <property type="match status" value="1"/>
</dbReference>
<evidence type="ECO:0000259" key="1">
    <source>
        <dbReference type="PROSITE" id="PS50943"/>
    </source>
</evidence>
<dbReference type="CDD" id="cd06529">
    <property type="entry name" value="S24_LexA-like"/>
    <property type="match status" value="1"/>
</dbReference>
<dbReference type="SUPFAM" id="SSF47413">
    <property type="entry name" value="lambda repressor-like DNA-binding domains"/>
    <property type="match status" value="1"/>
</dbReference>
<dbReference type="Gene3D" id="1.10.260.40">
    <property type="entry name" value="lambda repressor-like DNA-binding domains"/>
    <property type="match status" value="1"/>
</dbReference>
<dbReference type="CDD" id="cd00093">
    <property type="entry name" value="HTH_XRE"/>
    <property type="match status" value="1"/>
</dbReference>
<gene>
    <name evidence="2" type="ORF">Maq22A_c04810</name>
</gene>
<dbReference type="GO" id="GO:0003677">
    <property type="term" value="F:DNA binding"/>
    <property type="evidence" value="ECO:0007669"/>
    <property type="project" value="InterPro"/>
</dbReference>
<proteinExistence type="predicted"/>